<evidence type="ECO:0000313" key="4">
    <source>
        <dbReference type="EMBL" id="CAF3814363.1"/>
    </source>
</evidence>
<dbReference type="Proteomes" id="UP000663882">
    <property type="component" value="Unassembled WGS sequence"/>
</dbReference>
<evidence type="ECO:0000313" key="5">
    <source>
        <dbReference type="Proteomes" id="UP000663870"/>
    </source>
</evidence>
<dbReference type="EMBL" id="CAJNOO010001523">
    <property type="protein sequence ID" value="CAF1165710.1"/>
    <property type="molecule type" value="Genomic_DNA"/>
</dbReference>
<dbReference type="OrthoDB" id="2423195at2759"/>
<dbReference type="Proteomes" id="UP000663854">
    <property type="component" value="Unassembled WGS sequence"/>
</dbReference>
<gene>
    <name evidence="3" type="ORF">JXQ802_LOCUS36748</name>
    <name evidence="4" type="ORF">OTI717_LOCUS19018</name>
    <name evidence="2" type="ORF">PYM288_LOCUS23634</name>
    <name evidence="1" type="ORF">RFH988_LOCUS22684</name>
</gene>
<comment type="caution">
    <text evidence="1">The sequence shown here is derived from an EMBL/GenBank/DDBJ whole genome shotgun (WGS) entry which is preliminary data.</text>
</comment>
<accession>A0A814TTP9</accession>
<evidence type="ECO:0000313" key="2">
    <source>
        <dbReference type="EMBL" id="CAF1177739.1"/>
    </source>
</evidence>
<dbReference type="Proteomes" id="UP000663823">
    <property type="component" value="Unassembled WGS sequence"/>
</dbReference>
<dbReference type="GO" id="GO:0004842">
    <property type="term" value="F:ubiquitin-protein transferase activity"/>
    <property type="evidence" value="ECO:0007669"/>
    <property type="project" value="InterPro"/>
</dbReference>
<organism evidence="1 6">
    <name type="scientific">Rotaria sordida</name>
    <dbReference type="NCBI Taxonomy" id="392033"/>
    <lineage>
        <taxon>Eukaryota</taxon>
        <taxon>Metazoa</taxon>
        <taxon>Spiralia</taxon>
        <taxon>Gnathifera</taxon>
        <taxon>Rotifera</taxon>
        <taxon>Eurotatoria</taxon>
        <taxon>Bdelloidea</taxon>
        <taxon>Philodinida</taxon>
        <taxon>Philodinidae</taxon>
        <taxon>Rotaria</taxon>
    </lineage>
</organism>
<keyword evidence="5" id="KW-1185">Reference proteome</keyword>
<dbReference type="EMBL" id="CAJNOL010001910">
    <property type="protein sequence ID" value="CAF1436600.1"/>
    <property type="molecule type" value="Genomic_DNA"/>
</dbReference>
<proteinExistence type="predicted"/>
<reference evidence="1" key="1">
    <citation type="submission" date="2021-02" db="EMBL/GenBank/DDBJ databases">
        <authorList>
            <person name="Nowell W R."/>
        </authorList>
    </citation>
    <scope>NUCLEOTIDE SEQUENCE</scope>
</reference>
<dbReference type="AlphaFoldDB" id="A0A814TTP9"/>
<evidence type="ECO:0000313" key="3">
    <source>
        <dbReference type="EMBL" id="CAF1436600.1"/>
    </source>
</evidence>
<sequence>METGKTILMVNTDRIHGSLYNVFNQNFSTMGAGETRKLFSKVAIGSKTVDVVVHENFQCILHINRNVFTDISASFLSRFQRYSLSVNNFYRIQLECLSDEERTIMNSVEVKIQTFIQHFDQNCLYGLTNNRMGVDVGMGM</sequence>
<dbReference type="InterPro" id="IPR031248">
    <property type="entry name" value="RNF213"/>
</dbReference>
<dbReference type="PANTHER" id="PTHR22605:SF1">
    <property type="entry name" value="RZ-TYPE DOMAIN-CONTAINING PROTEIN"/>
    <property type="match status" value="1"/>
</dbReference>
<evidence type="ECO:0000313" key="1">
    <source>
        <dbReference type="EMBL" id="CAF1165710.1"/>
    </source>
</evidence>
<name>A0A814TTP9_9BILA</name>
<protein>
    <submittedName>
        <fullName evidence="1">Uncharacterized protein</fullName>
    </submittedName>
</protein>
<evidence type="ECO:0000313" key="6">
    <source>
        <dbReference type="Proteomes" id="UP000663882"/>
    </source>
</evidence>
<dbReference type="EMBL" id="CAJNOH010001113">
    <property type="protein sequence ID" value="CAF1177739.1"/>
    <property type="molecule type" value="Genomic_DNA"/>
</dbReference>
<dbReference type="GO" id="GO:0016887">
    <property type="term" value="F:ATP hydrolysis activity"/>
    <property type="evidence" value="ECO:0007669"/>
    <property type="project" value="InterPro"/>
</dbReference>
<dbReference type="Proteomes" id="UP000663870">
    <property type="component" value="Unassembled WGS sequence"/>
</dbReference>
<dbReference type="PANTHER" id="PTHR22605">
    <property type="entry name" value="RZ-TYPE DOMAIN-CONTAINING PROTEIN"/>
    <property type="match status" value="1"/>
</dbReference>
<dbReference type="EMBL" id="CAJOAX010002713">
    <property type="protein sequence ID" value="CAF3814363.1"/>
    <property type="molecule type" value="Genomic_DNA"/>
</dbReference>